<keyword evidence="3" id="KW-1185">Reference proteome</keyword>
<dbReference type="Pfam" id="PF13041">
    <property type="entry name" value="PPR_2"/>
    <property type="match status" value="1"/>
</dbReference>
<accession>A0A7H9B3L7</accession>
<dbReference type="OrthoDB" id="185373at2759"/>
<dbReference type="InterPro" id="IPR011990">
    <property type="entry name" value="TPR-like_helical_dom_sf"/>
</dbReference>
<dbReference type="EMBL" id="CP058608">
    <property type="protein sequence ID" value="QLG73251.1"/>
    <property type="molecule type" value="Genomic_DNA"/>
</dbReference>
<name>A0A7H9B3L7_ZYGMR</name>
<dbReference type="KEGG" id="zmk:HG535_0E03350"/>
<dbReference type="GeneID" id="59236993"/>
<dbReference type="Gene3D" id="1.25.40.10">
    <property type="entry name" value="Tetratricopeptide repeat domain"/>
    <property type="match status" value="1"/>
</dbReference>
<organism evidence="2 3">
    <name type="scientific">Zygotorulaspora mrakii</name>
    <name type="common">Zygosaccharomyces mrakii</name>
    <dbReference type="NCBI Taxonomy" id="42260"/>
    <lineage>
        <taxon>Eukaryota</taxon>
        <taxon>Fungi</taxon>
        <taxon>Dikarya</taxon>
        <taxon>Ascomycota</taxon>
        <taxon>Saccharomycotina</taxon>
        <taxon>Saccharomycetes</taxon>
        <taxon>Saccharomycetales</taxon>
        <taxon>Saccharomycetaceae</taxon>
        <taxon>Zygotorulaspora</taxon>
    </lineage>
</organism>
<comment type="subcellular location">
    <subcellularLocation>
        <location evidence="1">Mitochondrion</location>
    </subcellularLocation>
</comment>
<dbReference type="GO" id="GO:0005739">
    <property type="term" value="C:mitochondrion"/>
    <property type="evidence" value="ECO:0007669"/>
    <property type="project" value="UniProtKB-SubCell"/>
</dbReference>
<evidence type="ECO:0000313" key="3">
    <source>
        <dbReference type="Proteomes" id="UP000509704"/>
    </source>
</evidence>
<protein>
    <recommendedName>
        <fullName evidence="4">Mitochondrial group I intron splicing factor CCM1</fullName>
    </recommendedName>
</protein>
<dbReference type="InterPro" id="IPR002885">
    <property type="entry name" value="PPR_rpt"/>
</dbReference>
<proteinExistence type="predicted"/>
<gene>
    <name evidence="2" type="ORF">HG535_0E03350</name>
</gene>
<evidence type="ECO:0000256" key="1">
    <source>
        <dbReference type="ARBA" id="ARBA00004173"/>
    </source>
</evidence>
<dbReference type="RefSeq" id="XP_037144978.1">
    <property type="nucleotide sequence ID" value="XM_037289083.1"/>
</dbReference>
<dbReference type="Proteomes" id="UP000509704">
    <property type="component" value="Chromosome 5"/>
</dbReference>
<reference evidence="2 3" key="1">
    <citation type="submission" date="2020-07" db="EMBL/GenBank/DDBJ databases">
        <title>The yeast mating-type switching endonuclease HO is a domesticated member of an unorthodox homing genetic element family.</title>
        <authorList>
            <person name="Coughlan A.Y."/>
            <person name="Lombardi L."/>
            <person name="Braun-Galleani S."/>
            <person name="Martos A.R."/>
            <person name="Galeote V."/>
            <person name="Bigey F."/>
            <person name="Dequin S."/>
            <person name="Byrne K.P."/>
            <person name="Wolfe K.H."/>
        </authorList>
    </citation>
    <scope>NUCLEOTIDE SEQUENCE [LARGE SCALE GENOMIC DNA]</scope>
    <source>
        <strain evidence="2 3">NRRL Y-6702</strain>
    </source>
</reference>
<evidence type="ECO:0008006" key="4">
    <source>
        <dbReference type="Google" id="ProtNLM"/>
    </source>
</evidence>
<sequence>MLRLQPGKLYRLFHLLAPCSGSQVKEKLKRFEKSSAILHKTSKELTRIKAKKNLELKNARKKAYSRQQAEHVLKTRYDISEDVLKNGSIGPSSESDTKYLTLVKDRKMLYTILGINGEQLRDSRLIADDVKKFLRRRQVEKAVFLARLAKKKGAAAMNAIMEYYLLELKFPQSAVRLYNWRKKWGIPPNEYTQTILFNGLAQQKQLISRASGEMVLRIVDSQVEKGELTQIEFNAALGALSNCTDVTCVFELFERKIDNIHRDAITFLWMIRACCRVQSSRLFKEIISGFMEKIPVKCFDSQLVFEYCKSISSRLEDKELKKVTLNALHTYFELDVDEKQLPAVPADLVIFPLTHWDIDRKFKISPNVIGLFLENCLECEEYKIGINFFRNLRDNKPGLLDLGAYFNYMDLLIRNYPTSCGEKCMEVFNEMESNGKLISTKHSLVLVYRAMLKQASKKYVSADVAKVENLLSSCQTFIKEQEGIYAKDFKEKIQPFQSWKFLLGIWKKVNVHNNISDVRVKSMIDDFAKSLSYGEFSIGSRKGKFLEDQRFVELEVVRLLKNFASRLELPNVEELDSTSPGPLRDIFLLRRLTLRMKDRLVEHIEMIERKQRDVKGVENLEWSLKQLAQKLLSSELPSISEAKQMLNTEIFKCL</sequence>
<dbReference type="AlphaFoldDB" id="A0A7H9B3L7"/>
<evidence type="ECO:0000313" key="2">
    <source>
        <dbReference type="EMBL" id="QLG73251.1"/>
    </source>
</evidence>